<reference evidence="1 2" key="1">
    <citation type="submission" date="2017-10" db="EMBL/GenBank/DDBJ databases">
        <authorList>
            <person name="Jakob F."/>
        </authorList>
    </citation>
    <scope>NUCLEOTIDE SEQUENCE [LARGE SCALE GENOMIC DNA]</scope>
    <source>
        <strain evidence="1 2">TMW 2.1889</strain>
    </source>
</reference>
<evidence type="ECO:0008006" key="3">
    <source>
        <dbReference type="Google" id="ProtNLM"/>
    </source>
</evidence>
<comment type="caution">
    <text evidence="1">The sequence shown here is derived from an EMBL/GenBank/DDBJ whole genome shotgun (WGS) entry which is preliminary data.</text>
</comment>
<organism evidence="1 2">
    <name type="scientific">Bombella mellum</name>
    <dbReference type="NCBI Taxonomy" id="2039288"/>
    <lineage>
        <taxon>Bacteria</taxon>
        <taxon>Pseudomonadati</taxon>
        <taxon>Pseudomonadota</taxon>
        <taxon>Alphaproteobacteria</taxon>
        <taxon>Acetobacterales</taxon>
        <taxon>Acetobacteraceae</taxon>
        <taxon>Bombella</taxon>
    </lineage>
</organism>
<dbReference type="EMBL" id="PDLY01000002">
    <property type="protein sequence ID" value="MBA5727074.1"/>
    <property type="molecule type" value="Genomic_DNA"/>
</dbReference>
<dbReference type="SUPFAM" id="SSF48452">
    <property type="entry name" value="TPR-like"/>
    <property type="match status" value="1"/>
</dbReference>
<evidence type="ECO:0000313" key="2">
    <source>
        <dbReference type="Proteomes" id="UP000765338"/>
    </source>
</evidence>
<gene>
    <name evidence="1" type="ORF">CPA56_03585</name>
</gene>
<proteinExistence type="predicted"/>
<evidence type="ECO:0000313" key="1">
    <source>
        <dbReference type="EMBL" id="MBA5727074.1"/>
    </source>
</evidence>
<dbReference type="InterPro" id="IPR011990">
    <property type="entry name" value="TPR-like_helical_dom_sf"/>
</dbReference>
<name>A0ABR5ZSA3_9PROT</name>
<dbReference type="Proteomes" id="UP000765338">
    <property type="component" value="Unassembled WGS sequence"/>
</dbReference>
<keyword evidence="2" id="KW-1185">Reference proteome</keyword>
<sequence length="255" mass="28216">MCLSLCAGGLAGCFGGGHAEWEDPRYATMMEAADSVFRLGYVRQAQQQYQAALDRAFLIDDPRAIHDAGFNLATSELRLKDYRNSLTTLDRVSAALTTRGWTGEQQADLHLVRASVLYAQKYWQDVESEAVLARNSTDGSVRSKAYALTGLAAVELSDRATLEDAINHLTASKKLSNPTDLQELLVRRSMMDQTWSQAVDEARKLVSSREEEMDYEAMRRALLLEARALQAAGQQGAADDVMRRFTDSEKAQAGQ</sequence>
<accession>A0ABR5ZSA3</accession>
<protein>
    <recommendedName>
        <fullName evidence="3">Tetratricopeptide repeat protein</fullName>
    </recommendedName>
</protein>